<dbReference type="SUPFAM" id="SSF51679">
    <property type="entry name" value="Bacterial luciferase-like"/>
    <property type="match status" value="1"/>
</dbReference>
<organism evidence="6 7">
    <name type="scientific">Amycolatopsis dendrobii</name>
    <dbReference type="NCBI Taxonomy" id="2760662"/>
    <lineage>
        <taxon>Bacteria</taxon>
        <taxon>Bacillati</taxon>
        <taxon>Actinomycetota</taxon>
        <taxon>Actinomycetes</taxon>
        <taxon>Pseudonocardiales</taxon>
        <taxon>Pseudonocardiaceae</taxon>
        <taxon>Amycolatopsis</taxon>
    </lineage>
</organism>
<dbReference type="Pfam" id="PF00296">
    <property type="entry name" value="Bac_luciferase"/>
    <property type="match status" value="1"/>
</dbReference>
<feature type="domain" description="Luciferase-like" evidence="5">
    <location>
        <begin position="18"/>
        <end position="197"/>
    </location>
</feature>
<dbReference type="Gene3D" id="3.20.20.30">
    <property type="entry name" value="Luciferase-like domain"/>
    <property type="match status" value="2"/>
</dbReference>
<name>A0A7W3VZT2_9PSEU</name>
<dbReference type="PANTHER" id="PTHR30011:SF16">
    <property type="entry name" value="C2H2 FINGER DOMAIN TRANSCRIPTION FACTOR (EUROFUNG)-RELATED"/>
    <property type="match status" value="1"/>
</dbReference>
<keyword evidence="3" id="KW-0560">Oxidoreductase</keyword>
<dbReference type="InterPro" id="IPR051260">
    <property type="entry name" value="Diverse_substr_monoxygenases"/>
</dbReference>
<sequence length="321" mass="34054">MSSSKTLHLAVELDSDGAPPETGPHALADVVADAERAGYTFATFDDAPVPPAGGFRVDATVRAAYSATRTSRIGLAPTSHVLTAEPFHLAAQLASLDHATHGRAAWIVGTAATPEALATVGRAEPGDLRQEVADVVEAIRRLWDSWEDDAVIKDLATGRYLDPDKVHHVDFAGETFSVKGPLITPRPPQGSLVVLAAEEFADVVRPDIVLTDDLQRRREAGAPLVFGELEVRFDSADPTPSGRTRYTGSPAGLVALLEQLDLDGVRLHPGAADLPVLSREVLPELRRRGVHAPPEPGATLRTTLGLPRPGNRFAVSSKGIA</sequence>
<evidence type="ECO:0000256" key="2">
    <source>
        <dbReference type="ARBA" id="ARBA00022643"/>
    </source>
</evidence>
<keyword evidence="2" id="KW-0288">FMN</keyword>
<dbReference type="PANTHER" id="PTHR30011">
    <property type="entry name" value="ALKANESULFONATE MONOOXYGENASE-RELATED"/>
    <property type="match status" value="1"/>
</dbReference>
<gene>
    <name evidence="6" type="ORF">H4281_24035</name>
</gene>
<dbReference type="AlphaFoldDB" id="A0A7W3VZT2"/>
<keyword evidence="4" id="KW-0503">Monooxygenase</keyword>
<dbReference type="GO" id="GO:0016705">
    <property type="term" value="F:oxidoreductase activity, acting on paired donors, with incorporation or reduction of molecular oxygen"/>
    <property type="evidence" value="ECO:0007669"/>
    <property type="project" value="InterPro"/>
</dbReference>
<dbReference type="EMBL" id="JACGZW010000008">
    <property type="protein sequence ID" value="MBB1156231.1"/>
    <property type="molecule type" value="Genomic_DNA"/>
</dbReference>
<keyword evidence="7" id="KW-1185">Reference proteome</keyword>
<reference evidence="6 7" key="1">
    <citation type="submission" date="2020-08" db="EMBL/GenBank/DDBJ databases">
        <title>Amycolatopsis sp. nov. DR6-1 isolated from Dendrobium heterocarpum.</title>
        <authorList>
            <person name="Tedsree N."/>
            <person name="Kuncharoen N."/>
            <person name="Likhitwitayawuid K."/>
            <person name="Tanasupawat S."/>
        </authorList>
    </citation>
    <scope>NUCLEOTIDE SEQUENCE [LARGE SCALE GENOMIC DNA]</scope>
    <source>
        <strain evidence="6 7">DR6-1</strain>
    </source>
</reference>
<evidence type="ECO:0000256" key="1">
    <source>
        <dbReference type="ARBA" id="ARBA00022630"/>
    </source>
</evidence>
<evidence type="ECO:0000313" key="6">
    <source>
        <dbReference type="EMBL" id="MBB1156231.1"/>
    </source>
</evidence>
<evidence type="ECO:0000256" key="3">
    <source>
        <dbReference type="ARBA" id="ARBA00023002"/>
    </source>
</evidence>
<protein>
    <submittedName>
        <fullName evidence="6">LLM class flavin-dependent oxidoreductase</fullName>
    </submittedName>
</protein>
<dbReference type="RefSeq" id="WP_182893182.1">
    <property type="nucleotide sequence ID" value="NZ_JACGZW010000008.1"/>
</dbReference>
<dbReference type="GO" id="GO:0004497">
    <property type="term" value="F:monooxygenase activity"/>
    <property type="evidence" value="ECO:0007669"/>
    <property type="project" value="UniProtKB-KW"/>
</dbReference>
<dbReference type="Proteomes" id="UP000526734">
    <property type="component" value="Unassembled WGS sequence"/>
</dbReference>
<evidence type="ECO:0000313" key="7">
    <source>
        <dbReference type="Proteomes" id="UP000526734"/>
    </source>
</evidence>
<keyword evidence="1" id="KW-0285">Flavoprotein</keyword>
<accession>A0A7W3VZT2</accession>
<proteinExistence type="predicted"/>
<comment type="caution">
    <text evidence="6">The sequence shown here is derived from an EMBL/GenBank/DDBJ whole genome shotgun (WGS) entry which is preliminary data.</text>
</comment>
<evidence type="ECO:0000259" key="5">
    <source>
        <dbReference type="Pfam" id="PF00296"/>
    </source>
</evidence>
<dbReference type="InterPro" id="IPR036661">
    <property type="entry name" value="Luciferase-like_sf"/>
</dbReference>
<dbReference type="InterPro" id="IPR011251">
    <property type="entry name" value="Luciferase-like_dom"/>
</dbReference>
<evidence type="ECO:0000256" key="4">
    <source>
        <dbReference type="ARBA" id="ARBA00023033"/>
    </source>
</evidence>